<protein>
    <submittedName>
        <fullName evidence="7">PAX3-and PAX7-binding</fullName>
    </submittedName>
</protein>
<dbReference type="OrthoDB" id="429427at2759"/>
<accession>A0A3M7PD36</accession>
<keyword evidence="3" id="KW-0539">Nucleus</keyword>
<feature type="region of interest" description="Disordered" evidence="5">
    <location>
        <begin position="74"/>
        <end position="100"/>
    </location>
</feature>
<feature type="region of interest" description="Disordered" evidence="5">
    <location>
        <begin position="146"/>
        <end position="169"/>
    </location>
</feature>
<feature type="coiled-coil region" evidence="4">
    <location>
        <begin position="378"/>
        <end position="416"/>
    </location>
</feature>
<dbReference type="Pfam" id="PF07842">
    <property type="entry name" value="GCFC"/>
    <property type="match status" value="1"/>
</dbReference>
<evidence type="ECO:0000256" key="1">
    <source>
        <dbReference type="ARBA" id="ARBA00004123"/>
    </source>
</evidence>
<dbReference type="EMBL" id="REGN01011783">
    <property type="protein sequence ID" value="RMZ96909.1"/>
    <property type="molecule type" value="Genomic_DNA"/>
</dbReference>
<proteinExistence type="inferred from homology"/>
<dbReference type="PANTHER" id="PTHR12214:SF0">
    <property type="entry name" value="LD29489P"/>
    <property type="match status" value="1"/>
</dbReference>
<keyword evidence="4" id="KW-0175">Coiled coil</keyword>
<evidence type="ECO:0000313" key="7">
    <source>
        <dbReference type="EMBL" id="RMZ96909.1"/>
    </source>
</evidence>
<feature type="compositionally biased region" description="Acidic residues" evidence="5">
    <location>
        <begin position="148"/>
        <end position="159"/>
    </location>
</feature>
<feature type="domain" description="GCF C-terminal" evidence="6">
    <location>
        <begin position="574"/>
        <end position="780"/>
    </location>
</feature>
<sequence>MFKKSKRNFRSNRTDFDSEEENVSVKTEPSKSTSFSRTSEEAQYPSQKPKSDGKTNKLSFEDEEDVVEFKLKKSKESRRIAREQKKSKKEKEKNVLEQDGKISIKKEENSSEILFNEEVRIKPLKKVEKNLSKYLTNKYSEENIKSEEEFESYQIESDEEAKPVEQTENDKLRRLREEFEILTGEDLDPVERETDEAKRSMKLMLKSGIIPDANLIHEARKKRQMARQGDFIPIERSKPASGKSTLVKEEEEDLSEDEHGVIQKNSRLNMNYREEYRKERHMTRSNFLAFEQGSDDDNESDFSEDELERWEKEQIKKGVQISQFSSTDFNDIKKTKFIEKLLGANLESEPMEIESSFDKAFAADKLSTLSQITFLSIKESLKTNLNSLEETHRSHLNEYNMTVENLSANKIDLENLKKSKPSLDEQYTFYQELKAYLTDFIDCYNEKIVEIEKTEQRWLEMHKEKCSMVLKRRHENLRDQNSETSLSISASKKPLEPAHLGRTRQRENRRSMRRAQRQSEGRHPIELNEGFSTDDEESPEDMEVFEKQKQEMLKQLRENCFTDVLEDFYRFNLIKKRFEKWKKLNEHNYKNAFVSLSLPKLFSPLIRFDLIDWNPLEKDLPDFLEKTDWFKELISFQNQNLSDDDLMLVPYIVEKVVLNKLIAIADSVYDPFSTKQSKNFSNLVLNLVKTYPTVNGQSLNTKKFIETIIARFKRTFDEEVFVPLYSKQLIEQRSSEASRFFHRQFYSCAKVFSNVLLWQKLLSEGVLKELAIDCLLNRYMLIALQNMNSSIQTIQLIEYLVKKLPKNWLETNIEATNTMNLPQLLSLIRLVRRIADQIHDNDLKQSKISSSQFKEQIQTIRKLFLVMGASDQAIALSNAYDL</sequence>
<evidence type="ECO:0000313" key="8">
    <source>
        <dbReference type="Proteomes" id="UP000276133"/>
    </source>
</evidence>
<comment type="subcellular location">
    <subcellularLocation>
        <location evidence="1">Nucleus</location>
    </subcellularLocation>
</comment>
<feature type="compositionally biased region" description="Polar residues" evidence="5">
    <location>
        <begin position="24"/>
        <end position="37"/>
    </location>
</feature>
<dbReference type="GO" id="GO:0005634">
    <property type="term" value="C:nucleus"/>
    <property type="evidence" value="ECO:0007669"/>
    <property type="project" value="UniProtKB-SubCell"/>
</dbReference>
<feature type="region of interest" description="Disordered" evidence="5">
    <location>
        <begin position="477"/>
        <end position="540"/>
    </location>
</feature>
<gene>
    <name evidence="7" type="ORF">BpHYR1_044661</name>
</gene>
<comment type="similarity">
    <text evidence="2">Belongs to the GCF family.</text>
</comment>
<evidence type="ECO:0000256" key="3">
    <source>
        <dbReference type="ARBA" id="ARBA00023242"/>
    </source>
</evidence>
<dbReference type="PANTHER" id="PTHR12214">
    <property type="entry name" value="GC-RICH SEQUENCE DNA-BINDING FACTOR"/>
    <property type="match status" value="1"/>
</dbReference>
<dbReference type="InterPro" id="IPR012890">
    <property type="entry name" value="GCFC2-like"/>
</dbReference>
<feature type="compositionally biased region" description="Basic and acidic residues" evidence="5">
    <location>
        <begin position="77"/>
        <end position="100"/>
    </location>
</feature>
<reference evidence="7 8" key="1">
    <citation type="journal article" date="2018" name="Sci. Rep.">
        <title>Genomic signatures of local adaptation to the degree of environmental predictability in rotifers.</title>
        <authorList>
            <person name="Franch-Gras L."/>
            <person name="Hahn C."/>
            <person name="Garcia-Roger E.M."/>
            <person name="Carmona M.J."/>
            <person name="Serra M."/>
            <person name="Gomez A."/>
        </authorList>
    </citation>
    <scope>NUCLEOTIDE SEQUENCE [LARGE SCALE GENOMIC DNA]</scope>
    <source>
        <strain evidence="7">HYR1</strain>
    </source>
</reference>
<organism evidence="7 8">
    <name type="scientific">Brachionus plicatilis</name>
    <name type="common">Marine rotifer</name>
    <name type="synonym">Brachionus muelleri</name>
    <dbReference type="NCBI Taxonomy" id="10195"/>
    <lineage>
        <taxon>Eukaryota</taxon>
        <taxon>Metazoa</taxon>
        <taxon>Spiralia</taxon>
        <taxon>Gnathifera</taxon>
        <taxon>Rotifera</taxon>
        <taxon>Eurotatoria</taxon>
        <taxon>Monogononta</taxon>
        <taxon>Pseudotrocha</taxon>
        <taxon>Ploima</taxon>
        <taxon>Brachionidae</taxon>
        <taxon>Brachionus</taxon>
    </lineage>
</organism>
<evidence type="ECO:0000256" key="5">
    <source>
        <dbReference type="SAM" id="MobiDB-lite"/>
    </source>
</evidence>
<feature type="compositionally biased region" description="Basic and acidic residues" evidence="5">
    <location>
        <begin position="160"/>
        <end position="169"/>
    </location>
</feature>
<dbReference type="AlphaFoldDB" id="A0A3M7PD36"/>
<name>A0A3M7PD36_BRAPC</name>
<feature type="compositionally biased region" description="Basic residues" evidence="5">
    <location>
        <begin position="1"/>
        <end position="10"/>
    </location>
</feature>
<evidence type="ECO:0000256" key="2">
    <source>
        <dbReference type="ARBA" id="ARBA00010801"/>
    </source>
</evidence>
<dbReference type="STRING" id="10195.A0A3M7PD36"/>
<keyword evidence="8" id="KW-1185">Reference proteome</keyword>
<feature type="compositionally biased region" description="Basic and acidic residues" evidence="5">
    <location>
        <begin position="517"/>
        <end position="526"/>
    </location>
</feature>
<evidence type="ECO:0000259" key="6">
    <source>
        <dbReference type="Pfam" id="PF07842"/>
    </source>
</evidence>
<feature type="region of interest" description="Disordered" evidence="5">
    <location>
        <begin position="1"/>
        <end position="59"/>
    </location>
</feature>
<dbReference type="InterPro" id="IPR022783">
    <property type="entry name" value="GCFC_dom"/>
</dbReference>
<comment type="caution">
    <text evidence="7">The sequence shown here is derived from an EMBL/GenBank/DDBJ whole genome shotgun (WGS) entry which is preliminary data.</text>
</comment>
<dbReference type="GO" id="GO:0000398">
    <property type="term" value="P:mRNA splicing, via spliceosome"/>
    <property type="evidence" value="ECO:0007669"/>
    <property type="project" value="InterPro"/>
</dbReference>
<dbReference type="GO" id="GO:0003677">
    <property type="term" value="F:DNA binding"/>
    <property type="evidence" value="ECO:0007669"/>
    <property type="project" value="InterPro"/>
</dbReference>
<feature type="region of interest" description="Disordered" evidence="5">
    <location>
        <begin position="235"/>
        <end position="259"/>
    </location>
</feature>
<evidence type="ECO:0000256" key="4">
    <source>
        <dbReference type="SAM" id="Coils"/>
    </source>
</evidence>
<dbReference type="Proteomes" id="UP000276133">
    <property type="component" value="Unassembled WGS sequence"/>
</dbReference>